<feature type="signal peptide" evidence="1">
    <location>
        <begin position="1"/>
        <end position="21"/>
    </location>
</feature>
<reference evidence="3" key="1">
    <citation type="submission" date="2025-08" db="UniProtKB">
        <authorList>
            <consortium name="RefSeq"/>
        </authorList>
    </citation>
    <scope>IDENTIFICATION</scope>
</reference>
<accession>A0AB40B6Z8</accession>
<dbReference type="GeneID" id="120259425"/>
<evidence type="ECO:0000313" key="3">
    <source>
        <dbReference type="RefSeq" id="XP_039122961.1"/>
    </source>
</evidence>
<protein>
    <submittedName>
        <fullName evidence="3">Uncharacterized protein LOC120259425</fullName>
    </submittedName>
</protein>
<gene>
    <name evidence="3" type="primary">LOC120259425</name>
</gene>
<dbReference type="Proteomes" id="UP001515500">
    <property type="component" value="Chromosome 4"/>
</dbReference>
<dbReference type="RefSeq" id="XP_039122961.1">
    <property type="nucleotide sequence ID" value="XM_039267027.1"/>
</dbReference>
<name>A0AB40B6Z8_DIOCR</name>
<evidence type="ECO:0000256" key="1">
    <source>
        <dbReference type="SAM" id="SignalP"/>
    </source>
</evidence>
<proteinExistence type="predicted"/>
<feature type="chain" id="PRO_5044205777" evidence="1">
    <location>
        <begin position="22"/>
        <end position="210"/>
    </location>
</feature>
<sequence length="210" mass="22822">MAAAHRLRLLLLLLLLLLLSPEPEFVGGIGLGQLGSLLSISDSLMTRVANARAARGDLRGADRARSIAANLRLIGGGWTSIFSAGWDFARNYAWRDGGGIPISEVSRSATELLAAVAEFSRFDSAADRGRWLLQRYPRLFAVSKSLMESLLQVFNRSGSLRKAVVVLQEELVDGELLRDCLEVGAGDLEGLLTIARDLFSSMANSNHREL</sequence>
<evidence type="ECO:0000313" key="2">
    <source>
        <dbReference type="Proteomes" id="UP001515500"/>
    </source>
</evidence>
<keyword evidence="2" id="KW-1185">Reference proteome</keyword>
<dbReference type="AlphaFoldDB" id="A0AB40B6Z8"/>
<keyword evidence="1" id="KW-0732">Signal</keyword>
<organism evidence="2 3">
    <name type="scientific">Dioscorea cayennensis subsp. rotundata</name>
    <name type="common">White Guinea yam</name>
    <name type="synonym">Dioscorea rotundata</name>
    <dbReference type="NCBI Taxonomy" id="55577"/>
    <lineage>
        <taxon>Eukaryota</taxon>
        <taxon>Viridiplantae</taxon>
        <taxon>Streptophyta</taxon>
        <taxon>Embryophyta</taxon>
        <taxon>Tracheophyta</taxon>
        <taxon>Spermatophyta</taxon>
        <taxon>Magnoliopsida</taxon>
        <taxon>Liliopsida</taxon>
        <taxon>Dioscoreales</taxon>
        <taxon>Dioscoreaceae</taxon>
        <taxon>Dioscorea</taxon>
    </lineage>
</organism>
<dbReference type="PANTHER" id="PTHR36806">
    <property type="entry name" value="ADENINE PHOSPHORIBOSYLTRANSFERASE"/>
    <property type="match status" value="1"/>
</dbReference>